<evidence type="ECO:0000256" key="17">
    <source>
        <dbReference type="ARBA" id="ARBA00023200"/>
    </source>
</evidence>
<dbReference type="InterPro" id="IPR039530">
    <property type="entry name" value="L_methyltransferase_rhabdo"/>
</dbReference>
<organism evidence="29">
    <name type="scientific">Lepidopteran rhabdo-related virus OKIAV3</name>
    <dbReference type="NCBI Taxonomy" id="2746298"/>
    <lineage>
        <taxon>Viruses</taxon>
        <taxon>Riboviria</taxon>
        <taxon>Orthornavirae</taxon>
        <taxon>Negarnaviricota</taxon>
        <taxon>Haploviricotina</taxon>
        <taxon>Monjiviricetes</taxon>
        <taxon>Mononegavirales</taxon>
        <taxon>Rhabdoviridae</taxon>
    </lineage>
</organism>
<evidence type="ECO:0000256" key="21">
    <source>
        <dbReference type="ARBA" id="ARBA00026099"/>
    </source>
</evidence>
<dbReference type="GO" id="GO:0004482">
    <property type="term" value="F:mRNA 5'-cap (guanine-N7-)-methyltransferase activity"/>
    <property type="evidence" value="ECO:0007669"/>
    <property type="project" value="InterPro"/>
</dbReference>
<dbReference type="EC" id="2.1.1.375" evidence="21"/>
<dbReference type="PROSITE" id="PS50526">
    <property type="entry name" value="RDRP_SSRNA_NEG_NONSEG"/>
    <property type="match status" value="1"/>
</dbReference>
<comment type="catalytic activity">
    <reaction evidence="25">
        <text>a 5'-end (5'-triphosphoguanosine)-adenylyl-adenylyl-cytidylyl-adenosine in mRNA + 2 S-adenosyl-L-methionine = a 5'-end (N(7)-methyl 5'-triphosphoguanosine)-(2'-O-methyladenylyl)-adenylyl-cytidylyl-adenosine in mRNA + 2 S-adenosyl-L-homocysteine + H(+)</text>
        <dbReference type="Rhea" id="RHEA:65376"/>
        <dbReference type="Rhea" id="RHEA-COMP:16797"/>
        <dbReference type="Rhea" id="RHEA-COMP:16798"/>
        <dbReference type="ChEBI" id="CHEBI:15378"/>
        <dbReference type="ChEBI" id="CHEBI:57856"/>
        <dbReference type="ChEBI" id="CHEBI:59789"/>
        <dbReference type="ChEBI" id="CHEBI:156483"/>
        <dbReference type="ChEBI" id="CHEBI:156484"/>
        <dbReference type="EC" id="2.1.1.375"/>
    </reaction>
</comment>
<dbReference type="PROSITE" id="PS51590">
    <property type="entry name" value="SAM_MT_MNV_L"/>
    <property type="match status" value="1"/>
</dbReference>
<dbReference type="EC" id="2.7.7.48" evidence="3"/>
<proteinExistence type="predicted"/>
<keyword evidence="10" id="KW-0548">Nucleotidyltransferase</keyword>
<evidence type="ECO:0000259" key="27">
    <source>
        <dbReference type="PROSITE" id="PS50526"/>
    </source>
</evidence>
<keyword evidence="7" id="KW-0507">mRNA processing</keyword>
<evidence type="ECO:0000256" key="3">
    <source>
        <dbReference type="ARBA" id="ARBA00012494"/>
    </source>
</evidence>
<comment type="catalytic activity">
    <reaction evidence="26">
        <text>GTP + H2O = GDP + phosphate + H(+)</text>
        <dbReference type="Rhea" id="RHEA:19669"/>
        <dbReference type="ChEBI" id="CHEBI:15377"/>
        <dbReference type="ChEBI" id="CHEBI:15378"/>
        <dbReference type="ChEBI" id="CHEBI:37565"/>
        <dbReference type="ChEBI" id="CHEBI:43474"/>
        <dbReference type="ChEBI" id="CHEBI:58189"/>
    </reaction>
</comment>
<keyword evidence="13" id="KW-0067">ATP-binding</keyword>
<protein>
    <recommendedName>
        <fullName evidence="23">Replicase</fullName>
        <ecNumber evidence="21">2.1.1.375</ecNumber>
        <ecNumber evidence="3">2.7.7.48</ecNumber>
        <ecNumber evidence="4">2.7.7.88</ecNumber>
    </recommendedName>
    <alternativeName>
        <fullName evidence="22">Transcriptase</fullName>
    </alternativeName>
</protein>
<keyword evidence="11" id="KW-0547">Nucleotide-binding</keyword>
<evidence type="ECO:0000256" key="10">
    <source>
        <dbReference type="ARBA" id="ARBA00022695"/>
    </source>
</evidence>
<evidence type="ECO:0000256" key="12">
    <source>
        <dbReference type="ARBA" id="ARBA00022801"/>
    </source>
</evidence>
<evidence type="ECO:0000256" key="2">
    <source>
        <dbReference type="ARBA" id="ARBA00004328"/>
    </source>
</evidence>
<comment type="subcellular location">
    <subcellularLocation>
        <location evidence="1">Host cytoplasm</location>
    </subcellularLocation>
    <subcellularLocation>
        <location evidence="2">Virion</location>
    </subcellularLocation>
</comment>
<evidence type="ECO:0000256" key="19">
    <source>
        <dbReference type="ARBA" id="ARBA00024494"/>
    </source>
</evidence>
<evidence type="ECO:0000259" key="28">
    <source>
        <dbReference type="PROSITE" id="PS51590"/>
    </source>
</evidence>
<dbReference type="InterPro" id="IPR014023">
    <property type="entry name" value="Mononeg_RNA_pol_cat"/>
</dbReference>
<keyword evidence="9" id="KW-0949">S-adenosyl-L-methionine</keyword>
<accession>A0A7D7EY43</accession>
<keyword evidence="17" id="KW-1035">Host cytoplasm</keyword>
<feature type="domain" description="RdRp catalytic" evidence="27">
    <location>
        <begin position="585"/>
        <end position="772"/>
    </location>
</feature>
<keyword evidence="16" id="KW-0506">mRNA capping</keyword>
<reference evidence="29" key="2">
    <citation type="submission" date="2020-03" db="EMBL/GenBank/DDBJ databases">
        <authorList>
            <person name="Kafer S."/>
            <person name="Paraskevopoulou S."/>
            <person name="Zirkel F."/>
            <person name="Wieseke N."/>
            <person name="Donath A."/>
            <person name="Petersen M."/>
            <person name="Jones T.C."/>
            <person name="Liu S."/>
            <person name="Zhou X."/>
            <person name="Middendorf M."/>
            <person name="Junglen S."/>
            <person name="Misof B."/>
            <person name="Drosten C."/>
        </authorList>
    </citation>
    <scope>NUCLEOTIDE SEQUENCE</scope>
    <source>
        <strain evidence="29">OKIAV3</strain>
    </source>
</reference>
<evidence type="ECO:0000256" key="11">
    <source>
        <dbReference type="ARBA" id="ARBA00022741"/>
    </source>
</evidence>
<comment type="catalytic activity">
    <reaction evidence="20">
        <text>a 5'-end (5'-triphosphoguanosine)-(2'-O-methyladenylyl)-adenylyl-cytidylyl-adenosine in mRNA + S-adenosyl-L-methionine = a 5'-end (N(7)-methyl 5'-triphosphoguanosine)-(2'-O-methyladenylyl)-adenylyl-cytidylyl-adenosine in mRNA + S-adenosyl-L-homocysteine</text>
        <dbReference type="Rhea" id="RHEA:65440"/>
        <dbReference type="Rhea" id="RHEA-COMP:16798"/>
        <dbReference type="Rhea" id="RHEA-COMP:16801"/>
        <dbReference type="ChEBI" id="CHEBI:57856"/>
        <dbReference type="ChEBI" id="CHEBI:59789"/>
        <dbReference type="ChEBI" id="CHEBI:156482"/>
        <dbReference type="ChEBI" id="CHEBI:156483"/>
    </reaction>
</comment>
<evidence type="ECO:0000256" key="13">
    <source>
        <dbReference type="ARBA" id="ARBA00022840"/>
    </source>
</evidence>
<evidence type="ECO:0000256" key="9">
    <source>
        <dbReference type="ARBA" id="ARBA00022691"/>
    </source>
</evidence>
<dbReference type="Pfam" id="PF00946">
    <property type="entry name" value="Mononeg_RNA_pol"/>
    <property type="match status" value="1"/>
</dbReference>
<evidence type="ECO:0000256" key="18">
    <source>
        <dbReference type="ARBA" id="ARBA00023268"/>
    </source>
</evidence>
<keyword evidence="14" id="KW-0946">Virion</keyword>
<dbReference type="GO" id="GO:0044423">
    <property type="term" value="C:virion component"/>
    <property type="evidence" value="ECO:0007669"/>
    <property type="project" value="UniProtKB-KW"/>
</dbReference>
<dbReference type="InterPro" id="IPR026890">
    <property type="entry name" value="Mononeg_mRNAcap"/>
</dbReference>
<comment type="catalytic activity">
    <reaction evidence="24">
        <text>a 5'-end (5'-triphosphoguanosine)-adenylyl-adenylyl-cytidylyl-adenosine in mRNA + S-adenosyl-L-methionine = a 5'-end (5'-triphosphoguanosine)-(2'-O-methyladenylyl)-adenylyl-cytidylyl-adenosine in mRNA + S-adenosyl-L-homocysteine + H(+)</text>
        <dbReference type="Rhea" id="RHEA:65380"/>
        <dbReference type="Rhea" id="RHEA-COMP:16797"/>
        <dbReference type="Rhea" id="RHEA-COMP:16801"/>
        <dbReference type="ChEBI" id="CHEBI:15378"/>
        <dbReference type="ChEBI" id="CHEBI:57856"/>
        <dbReference type="ChEBI" id="CHEBI:59789"/>
        <dbReference type="ChEBI" id="CHEBI:156482"/>
        <dbReference type="ChEBI" id="CHEBI:156484"/>
    </reaction>
</comment>
<dbReference type="InterPro" id="IPR025786">
    <property type="entry name" value="Mononega_L_MeTrfase"/>
</dbReference>
<name>A0A7D7EY43_9RHAB</name>
<evidence type="ECO:0000256" key="5">
    <source>
        <dbReference type="ARBA" id="ARBA00022484"/>
    </source>
</evidence>
<dbReference type="GO" id="GO:0005524">
    <property type="term" value="F:ATP binding"/>
    <property type="evidence" value="ECO:0007669"/>
    <property type="project" value="UniProtKB-KW"/>
</dbReference>
<keyword evidence="5 29" id="KW-0696">RNA-directed RNA polymerase</keyword>
<evidence type="ECO:0000256" key="16">
    <source>
        <dbReference type="ARBA" id="ARBA00023042"/>
    </source>
</evidence>
<evidence type="ECO:0000256" key="26">
    <source>
        <dbReference type="ARBA" id="ARBA00048548"/>
    </source>
</evidence>
<evidence type="ECO:0000256" key="8">
    <source>
        <dbReference type="ARBA" id="ARBA00022679"/>
    </source>
</evidence>
<evidence type="ECO:0000256" key="15">
    <source>
        <dbReference type="ARBA" id="ARBA00022953"/>
    </source>
</evidence>
<keyword evidence="6" id="KW-0489">Methyltransferase</keyword>
<dbReference type="Pfam" id="PF14318">
    <property type="entry name" value="Mononeg_mRNAcap"/>
    <property type="match status" value="1"/>
</dbReference>
<keyword evidence="18" id="KW-0511">Multifunctional enzyme</keyword>
<evidence type="ECO:0000256" key="14">
    <source>
        <dbReference type="ARBA" id="ARBA00022844"/>
    </source>
</evidence>
<keyword evidence="8" id="KW-0808">Transferase</keyword>
<dbReference type="GO" id="GO:0003968">
    <property type="term" value="F:RNA-directed RNA polymerase activity"/>
    <property type="evidence" value="ECO:0007669"/>
    <property type="project" value="UniProtKB-KW"/>
</dbReference>
<comment type="catalytic activity">
    <reaction evidence="19">
        <text>a 5'-end triphospho-adenylyl-adenylyl-cytidylyl-adenosine in mRNA + GDP + H(+) = a 5'-end (5'-triphosphoguanosine)-adenylyl-adenylyl-cytidylyl-adenosine in mRNA + diphosphate</text>
        <dbReference type="Rhea" id="RHEA:65436"/>
        <dbReference type="Rhea" id="RHEA-COMP:16797"/>
        <dbReference type="Rhea" id="RHEA-COMP:16799"/>
        <dbReference type="ChEBI" id="CHEBI:15378"/>
        <dbReference type="ChEBI" id="CHEBI:33019"/>
        <dbReference type="ChEBI" id="CHEBI:58189"/>
        <dbReference type="ChEBI" id="CHEBI:156484"/>
        <dbReference type="ChEBI" id="CHEBI:156503"/>
        <dbReference type="EC" id="2.7.7.88"/>
    </reaction>
</comment>
<dbReference type="GO" id="GO:0016787">
    <property type="term" value="F:hydrolase activity"/>
    <property type="evidence" value="ECO:0007669"/>
    <property type="project" value="UniProtKB-KW"/>
</dbReference>
<evidence type="ECO:0000256" key="6">
    <source>
        <dbReference type="ARBA" id="ARBA00022603"/>
    </source>
</evidence>
<dbReference type="Pfam" id="PF21080">
    <property type="entry name" value="Methyltrans_Mon_1st"/>
    <property type="match status" value="1"/>
</dbReference>
<evidence type="ECO:0000256" key="4">
    <source>
        <dbReference type="ARBA" id="ARBA00012582"/>
    </source>
</evidence>
<dbReference type="EC" id="2.7.7.88" evidence="4"/>
<reference evidence="29" key="1">
    <citation type="journal article" date="2019" name="PLoS Pathog.">
        <title>Re-assessing the diversity of negative strand RNA viruses in insects.</title>
        <authorList>
            <person name="Kafer S."/>
            <person name="Paraskevopoulou S."/>
            <person name="Zirkel F."/>
            <person name="Wieseke N."/>
            <person name="Donath A."/>
            <person name="Petersen M."/>
            <person name="Jones T.C."/>
            <person name="Liu S."/>
            <person name="Zhou X."/>
            <person name="Middendorf M."/>
            <person name="Junglen S."/>
            <person name="Misof B."/>
            <person name="Drosten C."/>
        </authorList>
    </citation>
    <scope>NUCLEOTIDE SEQUENCE</scope>
    <source>
        <strain evidence="29">OKIAV3</strain>
    </source>
</reference>
<evidence type="ECO:0000256" key="25">
    <source>
        <dbReference type="ARBA" id="ARBA00047370"/>
    </source>
</evidence>
<keyword evidence="12" id="KW-0378">Hydrolase</keyword>
<dbReference type="Pfam" id="PF14314">
    <property type="entry name" value="Methyltrans_Mon_2nd"/>
    <property type="match status" value="1"/>
</dbReference>
<dbReference type="InterPro" id="IPR048397">
    <property type="entry name" value="Methyltrans_Mon_CD"/>
</dbReference>
<evidence type="ECO:0000256" key="23">
    <source>
        <dbReference type="ARBA" id="ARBA00031012"/>
    </source>
</evidence>
<dbReference type="EMBL" id="MT153436">
    <property type="protein sequence ID" value="QMP82217.1"/>
    <property type="molecule type" value="Viral_cRNA"/>
</dbReference>
<keyword evidence="15" id="KW-0693">Viral RNA replication</keyword>
<evidence type="ECO:0000256" key="24">
    <source>
        <dbReference type="ARBA" id="ARBA00047332"/>
    </source>
</evidence>
<evidence type="ECO:0000256" key="20">
    <source>
        <dbReference type="ARBA" id="ARBA00024499"/>
    </source>
</evidence>
<evidence type="ECO:0000256" key="1">
    <source>
        <dbReference type="ARBA" id="ARBA00004192"/>
    </source>
</evidence>
<evidence type="ECO:0000313" key="29">
    <source>
        <dbReference type="EMBL" id="QMP82217.1"/>
    </source>
</evidence>
<evidence type="ECO:0000256" key="7">
    <source>
        <dbReference type="ARBA" id="ARBA00022664"/>
    </source>
</evidence>
<sequence length="2124" mass="246614">MEYDNYFNDELGDSEKKGFFFKNVDYNLNSPLLPTTLDFLASGKSKTPRKFILALNSVFQFLTLIRPPRSGPIVSTVDAFHKMIGTINTWQYKTTGIGLLVLREIKRRADITKWVPINFIRGLYKREVTDYDLEQIKDQTLKYMEYFYYVNAVVLFINARKSELHQLRTIFKELNPVVKRNRSLKDDVIELTLPLPFGTIAIYQGYAYFKFYDLILNRDCILMMKDIYLARFQSLFSYQYRNDDVYNLKTYDTLIKVYSWGDNLLKTYGGKVYKVFTMLEPLCNLRLCQLARAYRIKIPEFQKFETHVRFEIGECQQRYPGSYTIINIILNLDSYQDVLAIFSSFRHWGHPFINYREGLKELFQRLVLKRNVDISYANILASNFAKKIIWKHFNQYGSWPINKGKISHQHLFRKEIYESKWPNHLKLKEFGNNWHLLPLEKIFDIPEDIQPQVMLSDKSHSVDRDEFLSCLKSGGQVSKRVLETFRHKPSRNYRDFLTDVSTHGLNTQSLIIGLCAKEKELKEKGRYFALMSWDMREYFVSTEYLIKEHFLGYFSGITMADDQSKLVKKMLQNTVGQGRDDYKMITIANHIDYEKWCNSQSYESTKPIFDVMGNCFGLQNLFSMTHLIFQDSWVYYKHRMDLIEYKNGRLMTTNPDYQVCENGILGGLEGLRQKGWSIISLLIIEHEMNQGPTNVKVLAQGDNQVICTNFSTNPGLTDGELQEELVRIVDINNNIIKNIELGIARMGMNLNKDETMQSADYLVYGKIPIFRGQIFGLEPKRWSRVNTVSNDQVPTLGNILSSASSNALAVSMYASSPISCIYHYNFVGHFVLFMTDLYNVILEETKLNMITNMTYDQQSLHFTKILYLDPSLGGIGGTSLTRFIMRGFPDPITEGLSFWKFLYGNVTEAIQKSLCIRFGEPELTHPTTSNFSKLIENPQSLNLKKGFDGTSYIKKQVREALFKNRHQIKNNGFRSALTHNMSTNQQFLNYLSTIRPLFPRFLANLYESTWYGLVESFIRLFERSKTLLNVFGSEFRTDIDNKLKVTESAIYIDSFKEYKNLEYKDMWKCSSSHANMLRNRSWGTDLVGTTIPHPIEVLGTPMLVDETCLNCQEKVLSPLQQLNYITVLVPRGITNYKDSRGPLKAYLGSKTPEDTSIIRPYDKDYETPFTKRSLQLIKAINWLVDQDSNLAKTILNNVKAQTGSDVNVFNEQVKISGNYTHRFFSDRQSAGGYCNQSVNKLTRMSVSPDNFNNFPFEDGNHMFQSLMLYSQHVIGEIHEDNPNYALYHFHLSCENCINEVTDVKLETSHPYEFMDVHLELKKWSTQKEVKTQKEIIRPKVGREWGLLQPERKSYIIGYNQGSMYTMLRGEGDDMADSNSLFPMTLRGKLHPLPWYNGFVNGIFNQVCLLVCNISIQDTPDALLSTISGKYHDVIDSLMLNNNYINFTSTVEMSEITMFVPHKTPASYPLTSTDAASLQIFILRYLYNFHKLDGFKKFLLKDMHILPDFSNTKHMLMFQLGIEFFFTLRKAKFTHKLVKREYVKFGDLQARIRQDKAESGESKYLLGKLKTTRSQLRVIAREEIKPSVKFVDNYSLPVCKEPKGEIWEIKLQYKSTDWAPKLRIPQITCPLISGIRWVLLATGSMWKISSILHQLDLHYLDFLCGGDGSGGITALLARFNRHSRFIYNSLLNLGELDLNGTEPRPPSALTSMGPQVYSRCLNYRDSWKHPSDLTDKRAWDYFLKLKIDNNLKIGLATFDMELQELTLMDKIVVNLCEYSSDLFEQDVTVLFKTYLDTILNTDILLQFSKFFTSVSLITTQYTSSYSSEIYVRLTRLKLVKGCSSYPDKHHIVSKSVNFCPAVRSRSFELKRAQKCLWDSKFIKYPKELVSDLNVEMEQQFRMYGLPSTVIGEALLYVSVCQETQWMSTWMACFIAGSYSIVNSLRIEAHHHNIPSRTKWCNIACLYLAFHYIYVLLKDDLSVFDILNKWINHRFTLFYSFLKVTKKKKVIGTRLVWSLDKKSEKDKRLSFIIKDKAPNIAALIRIMVRSYNDRRIYKYNQNINKSYVDILLKNMNPNLTLDKVELTSGWTQLLSGLTPKIFKTTTGDILDDTEINVDPVFQDDYM</sequence>
<dbReference type="GO" id="GO:0030430">
    <property type="term" value="C:host cell cytoplasm"/>
    <property type="evidence" value="ECO:0007669"/>
    <property type="project" value="UniProtKB-SubCell"/>
</dbReference>
<evidence type="ECO:0000256" key="22">
    <source>
        <dbReference type="ARBA" id="ARBA00030436"/>
    </source>
</evidence>
<feature type="domain" description="Mononegavirus-type SAM-dependent 2'-O-MTase" evidence="28">
    <location>
        <begin position="1635"/>
        <end position="1831"/>
    </location>
</feature>